<evidence type="ECO:0000259" key="1">
    <source>
        <dbReference type="Pfam" id="PF03732"/>
    </source>
</evidence>
<dbReference type="PANTHER" id="PTHR33223:SF8">
    <property type="entry name" value="OS04G0172440 PROTEIN"/>
    <property type="match status" value="1"/>
</dbReference>
<dbReference type="Proteomes" id="UP000257109">
    <property type="component" value="Unassembled WGS sequence"/>
</dbReference>
<name>A0A371FBX9_MUCPR</name>
<dbReference type="Pfam" id="PF03732">
    <property type="entry name" value="Retrotrans_gag"/>
    <property type="match status" value="1"/>
</dbReference>
<dbReference type="OrthoDB" id="1752047at2759"/>
<protein>
    <recommendedName>
        <fullName evidence="1">Retrotransposon gag domain-containing protein</fullName>
    </recommendedName>
</protein>
<evidence type="ECO:0000313" key="2">
    <source>
        <dbReference type="EMBL" id="RDX75797.1"/>
    </source>
</evidence>
<accession>A0A371FBX9</accession>
<feature type="non-terminal residue" evidence="2">
    <location>
        <position position="1"/>
    </location>
</feature>
<dbReference type="InterPro" id="IPR005162">
    <property type="entry name" value="Retrotrans_gag_dom"/>
</dbReference>
<dbReference type="EMBL" id="QJKJ01009722">
    <property type="protein sequence ID" value="RDX75797.1"/>
    <property type="molecule type" value="Genomic_DNA"/>
</dbReference>
<gene>
    <name evidence="2" type="ORF">CR513_44280</name>
</gene>
<feature type="domain" description="Retrotransposon gag" evidence="1">
    <location>
        <begin position="143"/>
        <end position="188"/>
    </location>
</feature>
<evidence type="ECO:0000313" key="3">
    <source>
        <dbReference type="Proteomes" id="UP000257109"/>
    </source>
</evidence>
<sequence>MAELIKERRRVVEVEQHVEAAIQGLSEMAGHIERRIREEKGEKVFWKDRAQPQASQTAQPFVMLHSEEKLQSLEERLHAMEAGDKYGLEAADLCLVLNVRLSVDFKTPKFNKYKGSSCPRVHMAMYCRKMVAYIYDDKILVHFFQDNLTGVALSWYVSLERGRIKTWRELAKAFLKQYKYNKDMTSDRSRL</sequence>
<dbReference type="PANTHER" id="PTHR33223">
    <property type="entry name" value="CCHC-TYPE DOMAIN-CONTAINING PROTEIN"/>
    <property type="match status" value="1"/>
</dbReference>
<dbReference type="AlphaFoldDB" id="A0A371FBX9"/>
<comment type="caution">
    <text evidence="2">The sequence shown here is derived from an EMBL/GenBank/DDBJ whole genome shotgun (WGS) entry which is preliminary data.</text>
</comment>
<organism evidence="2 3">
    <name type="scientific">Mucuna pruriens</name>
    <name type="common">Velvet bean</name>
    <name type="synonym">Dolichos pruriens</name>
    <dbReference type="NCBI Taxonomy" id="157652"/>
    <lineage>
        <taxon>Eukaryota</taxon>
        <taxon>Viridiplantae</taxon>
        <taxon>Streptophyta</taxon>
        <taxon>Embryophyta</taxon>
        <taxon>Tracheophyta</taxon>
        <taxon>Spermatophyta</taxon>
        <taxon>Magnoliopsida</taxon>
        <taxon>eudicotyledons</taxon>
        <taxon>Gunneridae</taxon>
        <taxon>Pentapetalae</taxon>
        <taxon>rosids</taxon>
        <taxon>fabids</taxon>
        <taxon>Fabales</taxon>
        <taxon>Fabaceae</taxon>
        <taxon>Papilionoideae</taxon>
        <taxon>50 kb inversion clade</taxon>
        <taxon>NPAAA clade</taxon>
        <taxon>indigoferoid/millettioid clade</taxon>
        <taxon>Phaseoleae</taxon>
        <taxon>Mucuna</taxon>
    </lineage>
</organism>
<reference evidence="2" key="1">
    <citation type="submission" date="2018-05" db="EMBL/GenBank/DDBJ databases">
        <title>Draft genome of Mucuna pruriens seed.</title>
        <authorList>
            <person name="Nnadi N.E."/>
            <person name="Vos R."/>
            <person name="Hasami M.H."/>
            <person name="Devisetty U.K."/>
            <person name="Aguiy J.C."/>
        </authorList>
    </citation>
    <scope>NUCLEOTIDE SEQUENCE [LARGE SCALE GENOMIC DNA]</scope>
    <source>
        <strain evidence="2">JCA_2017</strain>
    </source>
</reference>
<proteinExistence type="predicted"/>
<keyword evidence="3" id="KW-1185">Reference proteome</keyword>